<evidence type="ECO:0000313" key="2">
    <source>
        <dbReference type="Proteomes" id="UP001230649"/>
    </source>
</evidence>
<protein>
    <submittedName>
        <fullName evidence="1">Uncharacterized protein</fullName>
    </submittedName>
</protein>
<dbReference type="Proteomes" id="UP001230649">
    <property type="component" value="Unassembled WGS sequence"/>
</dbReference>
<name>A0ACC2WH53_9TREE</name>
<dbReference type="EMBL" id="JASBWS010000022">
    <property type="protein sequence ID" value="KAJ9110733.1"/>
    <property type="molecule type" value="Genomic_DNA"/>
</dbReference>
<proteinExistence type="predicted"/>
<keyword evidence="2" id="KW-1185">Reference proteome</keyword>
<comment type="caution">
    <text evidence="1">The sequence shown here is derived from an EMBL/GenBank/DDBJ whole genome shotgun (WGS) entry which is preliminary data.</text>
</comment>
<evidence type="ECO:0000313" key="1">
    <source>
        <dbReference type="EMBL" id="KAJ9110733.1"/>
    </source>
</evidence>
<sequence>MPYTTGRNVDHAQEDSESDPSSGHDLSPDYSDTDSSSGEATITAGPTGKGNLISRATIAAARNTTGTGGRHGENEVISESEHETDDSLVRGVDGQSANRISPSTTTSANLKRSLSNPAGWANQVYQERRGDAHVANGGHAHAAWGNALHSHKRQSSAGPQASGSMMPATESSRVQERLATSAPSQVASTSGTTTQYRYPGTATSAFGAPLAHPSSVPRSTYTTQKGEQFQSRLKPVTTTAASTSASASATQSNVNPEKRSPMNGSTVSRTASLPRMSRFHGFSPIISMSTLANIPVAESLTAVHRPNMPASGTKYAVEDDTSDQDGIYMNAVHSRRKRSLQRRRKAASDGSRTPVSPAMSLSPLVSPALSSVSSSLDSSPISHILGQASSKQQQQTVRAENPYNYAIRTELRKRRGSQQNTQQPPSHILHSSYPYHVAPRLAHQPRSDFSIASTSEGSADVSSGYTASADSGDSRSNASQSSSGALGLSLGEASSTDDGRRRHTTSTQDPAHRRLLSDEGTWDGIYTDTLQSPSPILSAFETDVPAMSLPPSAIGLAQSSRFPLLIFLLRLLAVVPATIGALNLMWDAIFPASATLGLVGHSAGDKLMSLPWTALTGMFCFELTTGLTHRWLLYYSLAPTLLRLVSLQSICWPSTFITLRYLGNIDILFAWIVVATTTACSRSVQIWVTSNVPEISARTLKPAAIAMASGSKDPRGGKDTLDPRNRESYDKNRRKSRQAAHVLLRERYWDWNYIIGAVWIRASVAYSTSLYLYTTYFKL</sequence>
<organism evidence="1 2">
    <name type="scientific">Naganishia adeliensis</name>
    <dbReference type="NCBI Taxonomy" id="92952"/>
    <lineage>
        <taxon>Eukaryota</taxon>
        <taxon>Fungi</taxon>
        <taxon>Dikarya</taxon>
        <taxon>Basidiomycota</taxon>
        <taxon>Agaricomycotina</taxon>
        <taxon>Tremellomycetes</taxon>
        <taxon>Filobasidiales</taxon>
        <taxon>Filobasidiaceae</taxon>
        <taxon>Naganishia</taxon>
    </lineage>
</organism>
<accession>A0ACC2WH53</accession>
<reference evidence="1" key="1">
    <citation type="submission" date="2023-04" db="EMBL/GenBank/DDBJ databases">
        <title>Draft Genome sequencing of Naganishia species isolated from polar environments using Oxford Nanopore Technology.</title>
        <authorList>
            <person name="Leo P."/>
            <person name="Venkateswaran K."/>
        </authorList>
    </citation>
    <scope>NUCLEOTIDE SEQUENCE</scope>
    <source>
        <strain evidence="1">MNA-CCFEE 5262</strain>
    </source>
</reference>
<gene>
    <name evidence="1" type="ORF">QFC20_002774</name>
</gene>